<comment type="caution">
    <text evidence="4">The sequence shown here is derived from an EMBL/GenBank/DDBJ whole genome shotgun (WGS) entry which is preliminary data.</text>
</comment>
<proteinExistence type="predicted"/>
<keyword evidence="1 2" id="KW-0597">Phosphoprotein</keyword>
<dbReference type="GO" id="GO:0000160">
    <property type="term" value="P:phosphorelay signal transduction system"/>
    <property type="evidence" value="ECO:0007669"/>
    <property type="project" value="InterPro"/>
</dbReference>
<name>A0A841GB05_9GAMM</name>
<dbReference type="InterPro" id="IPR001789">
    <property type="entry name" value="Sig_transdc_resp-reg_receiver"/>
</dbReference>
<dbReference type="SUPFAM" id="SSF52172">
    <property type="entry name" value="CheY-like"/>
    <property type="match status" value="1"/>
</dbReference>
<feature type="domain" description="Response regulatory" evidence="3">
    <location>
        <begin position="7"/>
        <end position="121"/>
    </location>
</feature>
<dbReference type="AlphaFoldDB" id="A0A841GB05"/>
<gene>
    <name evidence="4" type="ORF">HNR75_001001</name>
</gene>
<dbReference type="PANTHER" id="PTHR44591:SF25">
    <property type="entry name" value="CHEMOTAXIS TWO-COMPONENT RESPONSE REGULATOR"/>
    <property type="match status" value="1"/>
</dbReference>
<reference evidence="4 5" key="1">
    <citation type="submission" date="2020-08" db="EMBL/GenBank/DDBJ databases">
        <title>Genomic Encyclopedia of Type Strains, Phase IV (KMG-IV): sequencing the most valuable type-strain genomes for metagenomic binning, comparative biology and taxonomic classification.</title>
        <authorList>
            <person name="Goeker M."/>
        </authorList>
    </citation>
    <scope>NUCLEOTIDE SEQUENCE [LARGE SCALE GENOMIC DNA]</scope>
    <source>
        <strain evidence="4 5">DSM 22975</strain>
    </source>
</reference>
<accession>A0A841GB05</accession>
<dbReference type="Gene3D" id="3.40.50.2300">
    <property type="match status" value="1"/>
</dbReference>
<keyword evidence="5" id="KW-1185">Reference proteome</keyword>
<feature type="modified residue" description="4-aspartylphosphate" evidence="2">
    <location>
        <position position="56"/>
    </location>
</feature>
<evidence type="ECO:0000256" key="2">
    <source>
        <dbReference type="PROSITE-ProRule" id="PRU00169"/>
    </source>
</evidence>
<evidence type="ECO:0000313" key="5">
    <source>
        <dbReference type="Proteomes" id="UP000585721"/>
    </source>
</evidence>
<dbReference type="PANTHER" id="PTHR44591">
    <property type="entry name" value="STRESS RESPONSE REGULATOR PROTEIN 1"/>
    <property type="match status" value="1"/>
</dbReference>
<organism evidence="4 5">
    <name type="scientific">Tolumonas osonensis</name>
    <dbReference type="NCBI Taxonomy" id="675874"/>
    <lineage>
        <taxon>Bacteria</taxon>
        <taxon>Pseudomonadati</taxon>
        <taxon>Pseudomonadota</taxon>
        <taxon>Gammaproteobacteria</taxon>
        <taxon>Aeromonadales</taxon>
        <taxon>Aeromonadaceae</taxon>
        <taxon>Tolumonas</taxon>
    </lineage>
</organism>
<dbReference type="InterPro" id="IPR050595">
    <property type="entry name" value="Bact_response_regulator"/>
</dbReference>
<sequence>MNRTSPLIAVVDDEESVRKALERLIRSAGMHVKTFQSGAEFLDAGLTLSIDCVILDVLMSETNGLDVQAQLINAGKLLPVIIMTGHDMPEWGVRARGDGAVAYLLKPIDERVLFDAIGSVVSVKNS</sequence>
<dbReference type="InterPro" id="IPR011006">
    <property type="entry name" value="CheY-like_superfamily"/>
</dbReference>
<dbReference type="PROSITE" id="PS50110">
    <property type="entry name" value="RESPONSE_REGULATORY"/>
    <property type="match status" value="1"/>
</dbReference>
<dbReference type="RefSeq" id="WP_188025902.1">
    <property type="nucleotide sequence ID" value="NZ_JACHGR010000003.1"/>
</dbReference>
<evidence type="ECO:0000256" key="1">
    <source>
        <dbReference type="ARBA" id="ARBA00022553"/>
    </source>
</evidence>
<dbReference type="Pfam" id="PF00072">
    <property type="entry name" value="Response_reg"/>
    <property type="match status" value="1"/>
</dbReference>
<dbReference type="EMBL" id="JACHGR010000003">
    <property type="protein sequence ID" value="MBB6055119.1"/>
    <property type="molecule type" value="Genomic_DNA"/>
</dbReference>
<evidence type="ECO:0000313" key="4">
    <source>
        <dbReference type="EMBL" id="MBB6055119.1"/>
    </source>
</evidence>
<evidence type="ECO:0000259" key="3">
    <source>
        <dbReference type="PROSITE" id="PS50110"/>
    </source>
</evidence>
<dbReference type="SMART" id="SM00448">
    <property type="entry name" value="REC"/>
    <property type="match status" value="1"/>
</dbReference>
<protein>
    <submittedName>
        <fullName evidence="4">FixJ family two-component response regulator</fullName>
    </submittedName>
</protein>
<dbReference type="Proteomes" id="UP000585721">
    <property type="component" value="Unassembled WGS sequence"/>
</dbReference>